<proteinExistence type="predicted"/>
<organism evidence="2">
    <name type="scientific">Pyrodinium bahamense</name>
    <dbReference type="NCBI Taxonomy" id="73915"/>
    <lineage>
        <taxon>Eukaryota</taxon>
        <taxon>Sar</taxon>
        <taxon>Alveolata</taxon>
        <taxon>Dinophyceae</taxon>
        <taxon>Gonyaulacales</taxon>
        <taxon>Pyrocystaceae</taxon>
        <taxon>Pyrodinium</taxon>
    </lineage>
</organism>
<keyword evidence="1" id="KW-0812">Transmembrane</keyword>
<dbReference type="EMBL" id="HBEG01008374">
    <property type="protein sequence ID" value="CAD8349240.1"/>
    <property type="molecule type" value="Transcribed_RNA"/>
</dbReference>
<feature type="transmembrane region" description="Helical" evidence="1">
    <location>
        <begin position="89"/>
        <end position="107"/>
    </location>
</feature>
<evidence type="ECO:0000313" key="2">
    <source>
        <dbReference type="EMBL" id="CAD8349240.1"/>
    </source>
</evidence>
<reference evidence="2" key="1">
    <citation type="submission" date="2021-01" db="EMBL/GenBank/DDBJ databases">
        <authorList>
            <person name="Corre E."/>
            <person name="Pelletier E."/>
            <person name="Niang G."/>
            <person name="Scheremetjew M."/>
            <person name="Finn R."/>
            <person name="Kale V."/>
            <person name="Holt S."/>
            <person name="Cochrane G."/>
            <person name="Meng A."/>
            <person name="Brown T."/>
            <person name="Cohen L."/>
        </authorList>
    </citation>
    <scope>NUCLEOTIDE SEQUENCE</scope>
    <source>
        <strain evidence="2">Pbaha01</strain>
    </source>
</reference>
<evidence type="ECO:0000256" key="1">
    <source>
        <dbReference type="SAM" id="Phobius"/>
    </source>
</evidence>
<dbReference type="AlphaFoldDB" id="A0A7S0A051"/>
<protein>
    <submittedName>
        <fullName evidence="2">Uncharacterized protein</fullName>
    </submittedName>
</protein>
<gene>
    <name evidence="2" type="ORF">PBAH0796_LOCUS4979</name>
</gene>
<keyword evidence="1" id="KW-0472">Membrane</keyword>
<accession>A0A7S0A051</accession>
<name>A0A7S0A051_9DINO</name>
<keyword evidence="1" id="KW-1133">Transmembrane helix</keyword>
<sequence length="409" mass="43376">MTGHQGRPNQGDHNPTPQACVDGGPCGIAHLCFEPEGAMTNEEWTYVGAGKGQYSKMQTYEYVGDGAGTFHKEVERGDPGKTVKHMCQGFIAVLVVAGIIAVIYTILAGPKDEDIQANLGPQVANATTAMGTMATEPVQPVRLSDSNADAQPYDCEEGYFNWDKAWSNQKKHYCCDTYGRGCPAVAGAAVAGAQPTTTGEFVQYNCEDDGHKSWIKDWPVEKQAWCCKHRNTGCLRDDDALMEQNEASAREELKQTQEPKKYDCNRGGDPWRDHWPVNKRVYCCLNFKVGCPSTSTVPGLPAHVAKSVTSTPFLKTPASSAPSLKTVAPAASAGCSAPCPASSPDSKTCKHQILYLATHKFAHQQNACASAHAKVLDTCSSCAGCSLAASGCAAAVPLAAAAPPSAAAV</sequence>